<feature type="domain" description="RDD" evidence="7">
    <location>
        <begin position="5"/>
        <end position="166"/>
    </location>
</feature>
<evidence type="ECO:0000256" key="2">
    <source>
        <dbReference type="ARBA" id="ARBA00022475"/>
    </source>
</evidence>
<keyword evidence="9" id="KW-1185">Reference proteome</keyword>
<protein>
    <submittedName>
        <fullName evidence="8">RDD family membrane protein YckC</fullName>
    </submittedName>
</protein>
<gene>
    <name evidence="8" type="ORF">J2Z20_001412</name>
</gene>
<keyword evidence="2" id="KW-1003">Cell membrane</keyword>
<dbReference type="PANTHER" id="PTHR36115">
    <property type="entry name" value="PROLINE-RICH ANTIGEN HOMOLOG-RELATED"/>
    <property type="match status" value="1"/>
</dbReference>
<evidence type="ECO:0000256" key="4">
    <source>
        <dbReference type="ARBA" id="ARBA00022989"/>
    </source>
</evidence>
<feature type="transmembrane region" description="Helical" evidence="6">
    <location>
        <begin position="12"/>
        <end position="36"/>
    </location>
</feature>
<dbReference type="Proteomes" id="UP001519273">
    <property type="component" value="Unassembled WGS sequence"/>
</dbReference>
<keyword evidence="4 6" id="KW-1133">Transmembrane helix</keyword>
<dbReference type="InterPro" id="IPR010432">
    <property type="entry name" value="RDD"/>
</dbReference>
<name>A0ABS4H245_9BACL</name>
<comment type="subcellular location">
    <subcellularLocation>
        <location evidence="1">Cell membrane</location>
        <topology evidence="1">Multi-pass membrane protein</topology>
    </subcellularLocation>
</comment>
<keyword evidence="3 6" id="KW-0812">Transmembrane</keyword>
<comment type="caution">
    <text evidence="8">The sequence shown here is derived from an EMBL/GenBank/DDBJ whole genome shotgun (WGS) entry which is preliminary data.</text>
</comment>
<feature type="transmembrane region" description="Helical" evidence="6">
    <location>
        <begin position="131"/>
        <end position="153"/>
    </location>
</feature>
<reference evidence="8 9" key="1">
    <citation type="submission" date="2021-03" db="EMBL/GenBank/DDBJ databases">
        <title>Genomic Encyclopedia of Type Strains, Phase IV (KMG-IV): sequencing the most valuable type-strain genomes for metagenomic binning, comparative biology and taxonomic classification.</title>
        <authorList>
            <person name="Goeker M."/>
        </authorList>
    </citation>
    <scope>NUCLEOTIDE SEQUENCE [LARGE SCALE GENOMIC DNA]</scope>
    <source>
        <strain evidence="8 9">DSM 23491</strain>
    </source>
</reference>
<dbReference type="InterPro" id="IPR051791">
    <property type="entry name" value="Pra-immunoreactive"/>
</dbReference>
<dbReference type="PANTHER" id="PTHR36115:SF4">
    <property type="entry name" value="MEMBRANE PROTEIN"/>
    <property type="match status" value="1"/>
</dbReference>
<evidence type="ECO:0000256" key="6">
    <source>
        <dbReference type="SAM" id="Phobius"/>
    </source>
</evidence>
<sequence length="174" mass="20465">MVGPATFTERLTAFLIDYLLILLYLIMLFVFGFFLFPSIQQLFTGSLYRAQFFGFLFVTLPVSVYYIIMDSNIVKCSVGKRLRKIRVVNQFGQSPNLLQSAARTFLKFIPWEMSHFLVYRLVSIGENVVPIRYYVIGGYIYLLIFIYIFTAIFSKRKRSLYDMLSNTYVIRRLD</sequence>
<evidence type="ECO:0000259" key="7">
    <source>
        <dbReference type="Pfam" id="PF06271"/>
    </source>
</evidence>
<organism evidence="8 9">
    <name type="scientific">Paenibacillus sediminis</name>
    <dbReference type="NCBI Taxonomy" id="664909"/>
    <lineage>
        <taxon>Bacteria</taxon>
        <taxon>Bacillati</taxon>
        <taxon>Bacillota</taxon>
        <taxon>Bacilli</taxon>
        <taxon>Bacillales</taxon>
        <taxon>Paenibacillaceae</taxon>
        <taxon>Paenibacillus</taxon>
    </lineage>
</organism>
<evidence type="ECO:0000256" key="5">
    <source>
        <dbReference type="ARBA" id="ARBA00023136"/>
    </source>
</evidence>
<evidence type="ECO:0000313" key="9">
    <source>
        <dbReference type="Proteomes" id="UP001519273"/>
    </source>
</evidence>
<dbReference type="Pfam" id="PF06271">
    <property type="entry name" value="RDD"/>
    <property type="match status" value="1"/>
</dbReference>
<feature type="transmembrane region" description="Helical" evidence="6">
    <location>
        <begin position="48"/>
        <end position="68"/>
    </location>
</feature>
<evidence type="ECO:0000256" key="1">
    <source>
        <dbReference type="ARBA" id="ARBA00004651"/>
    </source>
</evidence>
<dbReference type="RefSeq" id="WP_209847022.1">
    <property type="nucleotide sequence ID" value="NZ_CBCRVE010000002.1"/>
</dbReference>
<accession>A0ABS4H245</accession>
<evidence type="ECO:0000256" key="3">
    <source>
        <dbReference type="ARBA" id="ARBA00022692"/>
    </source>
</evidence>
<evidence type="ECO:0000313" key="8">
    <source>
        <dbReference type="EMBL" id="MBP1936551.1"/>
    </source>
</evidence>
<dbReference type="EMBL" id="JAGGKP010000001">
    <property type="protein sequence ID" value="MBP1936551.1"/>
    <property type="molecule type" value="Genomic_DNA"/>
</dbReference>
<keyword evidence="5 6" id="KW-0472">Membrane</keyword>
<proteinExistence type="predicted"/>